<dbReference type="SUPFAM" id="SSF46785">
    <property type="entry name" value="Winged helix' DNA-binding domain"/>
    <property type="match status" value="1"/>
</dbReference>
<dbReference type="OrthoDB" id="9800966at2"/>
<dbReference type="InterPro" id="IPR011991">
    <property type="entry name" value="ArsR-like_HTH"/>
</dbReference>
<dbReference type="InterPro" id="IPR036390">
    <property type="entry name" value="WH_DNA-bd_sf"/>
</dbReference>
<dbReference type="Gene3D" id="1.10.10.10">
    <property type="entry name" value="Winged helix-like DNA-binding domain superfamily/Winged helix DNA-binding domain"/>
    <property type="match status" value="1"/>
</dbReference>
<evidence type="ECO:0000313" key="5">
    <source>
        <dbReference type="EMBL" id="GCE30711.1"/>
    </source>
</evidence>
<evidence type="ECO:0000313" key="6">
    <source>
        <dbReference type="Proteomes" id="UP000287171"/>
    </source>
</evidence>
<dbReference type="GO" id="GO:0003677">
    <property type="term" value="F:DNA binding"/>
    <property type="evidence" value="ECO:0007669"/>
    <property type="project" value="UniProtKB-KW"/>
</dbReference>
<feature type="domain" description="HTH hxlR-type" evidence="4">
    <location>
        <begin position="8"/>
        <end position="107"/>
    </location>
</feature>
<name>A0A402BH20_9CHLR</name>
<reference evidence="6" key="1">
    <citation type="submission" date="2018-12" db="EMBL/GenBank/DDBJ databases">
        <title>Tengunoibacter tsumagoiensis gen. nov., sp. nov., Dictyobacter kobayashii sp. nov., D. alpinus sp. nov., and D. joshuensis sp. nov. and description of Dictyobacteraceae fam. nov. within the order Ktedonobacterales isolated from Tengu-no-mugimeshi.</title>
        <authorList>
            <person name="Wang C.M."/>
            <person name="Zheng Y."/>
            <person name="Sakai Y."/>
            <person name="Toyoda A."/>
            <person name="Minakuchi Y."/>
            <person name="Abe K."/>
            <person name="Yokota A."/>
            <person name="Yabe S."/>
        </authorList>
    </citation>
    <scope>NUCLEOTIDE SEQUENCE [LARGE SCALE GENOMIC DNA]</scope>
    <source>
        <strain evidence="6">Uno16</strain>
    </source>
</reference>
<evidence type="ECO:0000256" key="2">
    <source>
        <dbReference type="ARBA" id="ARBA00023125"/>
    </source>
</evidence>
<dbReference type="PANTHER" id="PTHR33204">
    <property type="entry name" value="TRANSCRIPTIONAL REGULATOR, MARR FAMILY"/>
    <property type="match status" value="1"/>
</dbReference>
<keyword evidence="2" id="KW-0238">DNA-binding</keyword>
<organism evidence="5 6">
    <name type="scientific">Dictyobacter alpinus</name>
    <dbReference type="NCBI Taxonomy" id="2014873"/>
    <lineage>
        <taxon>Bacteria</taxon>
        <taxon>Bacillati</taxon>
        <taxon>Chloroflexota</taxon>
        <taxon>Ktedonobacteria</taxon>
        <taxon>Ktedonobacterales</taxon>
        <taxon>Dictyobacteraceae</taxon>
        <taxon>Dictyobacter</taxon>
    </lineage>
</organism>
<evidence type="ECO:0000256" key="1">
    <source>
        <dbReference type="ARBA" id="ARBA00023015"/>
    </source>
</evidence>
<comment type="caution">
    <text evidence="5">The sequence shown here is derived from an EMBL/GenBank/DDBJ whole genome shotgun (WGS) entry which is preliminary data.</text>
</comment>
<sequence length="121" mass="13975">MEDQEPMCSRYQQAANLISKRWMPLIVKVLLAGPQHYRQIARAVGAISDRVLSMRLKELEEQEIIQRIVFPEIPVRIEYMLTDKGQALSTVIDAIEHWGTDWLPLPQNGQEALEEQSPYSE</sequence>
<dbReference type="RefSeq" id="WP_126630764.1">
    <property type="nucleotide sequence ID" value="NZ_BIFT01000002.1"/>
</dbReference>
<dbReference type="CDD" id="cd00090">
    <property type="entry name" value="HTH_ARSR"/>
    <property type="match status" value="1"/>
</dbReference>
<dbReference type="InterPro" id="IPR002577">
    <property type="entry name" value="HTH_HxlR"/>
</dbReference>
<keyword evidence="3" id="KW-0804">Transcription</keyword>
<dbReference type="AlphaFoldDB" id="A0A402BH20"/>
<keyword evidence="1" id="KW-0805">Transcription regulation</keyword>
<dbReference type="InterPro" id="IPR036388">
    <property type="entry name" value="WH-like_DNA-bd_sf"/>
</dbReference>
<dbReference type="EMBL" id="BIFT01000002">
    <property type="protein sequence ID" value="GCE30711.1"/>
    <property type="molecule type" value="Genomic_DNA"/>
</dbReference>
<dbReference type="Pfam" id="PF01638">
    <property type="entry name" value="HxlR"/>
    <property type="match status" value="1"/>
</dbReference>
<protein>
    <submittedName>
        <fullName evidence="5">HxlR family transcriptional regulator</fullName>
    </submittedName>
</protein>
<proteinExistence type="predicted"/>
<dbReference type="PROSITE" id="PS51118">
    <property type="entry name" value="HTH_HXLR"/>
    <property type="match status" value="1"/>
</dbReference>
<evidence type="ECO:0000256" key="3">
    <source>
        <dbReference type="ARBA" id="ARBA00023163"/>
    </source>
</evidence>
<dbReference type="Proteomes" id="UP000287171">
    <property type="component" value="Unassembled WGS sequence"/>
</dbReference>
<evidence type="ECO:0000259" key="4">
    <source>
        <dbReference type="PROSITE" id="PS51118"/>
    </source>
</evidence>
<keyword evidence="6" id="KW-1185">Reference proteome</keyword>
<gene>
    <name evidence="5" type="ORF">KDA_61950</name>
</gene>
<accession>A0A402BH20</accession>
<dbReference type="PANTHER" id="PTHR33204:SF37">
    <property type="entry name" value="HTH-TYPE TRANSCRIPTIONAL REGULATOR YODB"/>
    <property type="match status" value="1"/>
</dbReference>